<dbReference type="Proteomes" id="UP000054564">
    <property type="component" value="Unassembled WGS sequence"/>
</dbReference>
<dbReference type="AlphaFoldDB" id="A0A0L0UQP6"/>
<dbReference type="InterPro" id="IPR008906">
    <property type="entry name" value="HATC_C_dom"/>
</dbReference>
<evidence type="ECO:0000313" key="2">
    <source>
        <dbReference type="EMBL" id="KNE89079.1"/>
    </source>
</evidence>
<dbReference type="EMBL" id="AJIL01000527">
    <property type="protein sequence ID" value="KNE89079.1"/>
    <property type="molecule type" value="Genomic_DNA"/>
</dbReference>
<sequence>MVLHPSFKDEYFKIAGWDEDWTAKALRPTWDIFNTYYKPSPTNIPSTNPPKTTKPKTGNITQLGAALAARGQSTNDPLDNWLVWGLLLDDGSPINALKWWIQQKCAGNIHGGLLKMALDMLSFPATSVDMERTFLFGCHYVTQKRHCLSSILVTRGMSVAFYSNTTNID</sequence>
<accession>A0A0L0UQP6</accession>
<evidence type="ECO:0000259" key="1">
    <source>
        <dbReference type="Pfam" id="PF05699"/>
    </source>
</evidence>
<protein>
    <recommendedName>
        <fullName evidence="1">HAT C-terminal dimerisation domain-containing protein</fullName>
    </recommendedName>
</protein>
<gene>
    <name evidence="2" type="ORF">PSTG_17461</name>
</gene>
<organism evidence="2 3">
    <name type="scientific">Puccinia striiformis f. sp. tritici PST-78</name>
    <dbReference type="NCBI Taxonomy" id="1165861"/>
    <lineage>
        <taxon>Eukaryota</taxon>
        <taxon>Fungi</taxon>
        <taxon>Dikarya</taxon>
        <taxon>Basidiomycota</taxon>
        <taxon>Pucciniomycotina</taxon>
        <taxon>Pucciniomycetes</taxon>
        <taxon>Pucciniales</taxon>
        <taxon>Pucciniaceae</taxon>
        <taxon>Puccinia</taxon>
    </lineage>
</organism>
<feature type="domain" description="HAT C-terminal dimerisation" evidence="1">
    <location>
        <begin position="89"/>
        <end position="149"/>
    </location>
</feature>
<dbReference type="InterPro" id="IPR012337">
    <property type="entry name" value="RNaseH-like_sf"/>
</dbReference>
<dbReference type="STRING" id="1165861.A0A0L0UQP6"/>
<proteinExistence type="predicted"/>
<keyword evidence="3" id="KW-1185">Reference proteome</keyword>
<evidence type="ECO:0000313" key="3">
    <source>
        <dbReference type="Proteomes" id="UP000054564"/>
    </source>
</evidence>
<name>A0A0L0UQP6_9BASI</name>
<comment type="caution">
    <text evidence="2">The sequence shown here is derived from an EMBL/GenBank/DDBJ whole genome shotgun (WGS) entry which is preliminary data.</text>
</comment>
<dbReference type="Pfam" id="PF05699">
    <property type="entry name" value="Dimer_Tnp_hAT"/>
    <property type="match status" value="1"/>
</dbReference>
<reference evidence="3" key="1">
    <citation type="submission" date="2014-03" db="EMBL/GenBank/DDBJ databases">
        <title>The Genome Sequence of Puccinia striiformis f. sp. tritici PST-78.</title>
        <authorList>
            <consortium name="The Broad Institute Genome Sequencing Platform"/>
            <person name="Cuomo C."/>
            <person name="Hulbert S."/>
            <person name="Chen X."/>
            <person name="Walker B."/>
            <person name="Young S.K."/>
            <person name="Zeng Q."/>
            <person name="Gargeya S."/>
            <person name="Fitzgerald M."/>
            <person name="Haas B."/>
            <person name="Abouelleil A."/>
            <person name="Alvarado L."/>
            <person name="Arachchi H.M."/>
            <person name="Berlin A.M."/>
            <person name="Chapman S.B."/>
            <person name="Goldberg J."/>
            <person name="Griggs A."/>
            <person name="Gujja S."/>
            <person name="Hansen M."/>
            <person name="Howarth C."/>
            <person name="Imamovic A."/>
            <person name="Larimer J."/>
            <person name="McCowan C."/>
            <person name="Montmayeur A."/>
            <person name="Murphy C."/>
            <person name="Neiman D."/>
            <person name="Pearson M."/>
            <person name="Priest M."/>
            <person name="Roberts A."/>
            <person name="Saif S."/>
            <person name="Shea T."/>
            <person name="Sisk P."/>
            <person name="Sykes S."/>
            <person name="Wortman J."/>
            <person name="Nusbaum C."/>
            <person name="Birren B."/>
        </authorList>
    </citation>
    <scope>NUCLEOTIDE SEQUENCE [LARGE SCALE GENOMIC DNA]</scope>
    <source>
        <strain evidence="3">race PST-78</strain>
    </source>
</reference>
<dbReference type="GO" id="GO:0046983">
    <property type="term" value="F:protein dimerization activity"/>
    <property type="evidence" value="ECO:0007669"/>
    <property type="project" value="InterPro"/>
</dbReference>
<dbReference type="SUPFAM" id="SSF53098">
    <property type="entry name" value="Ribonuclease H-like"/>
    <property type="match status" value="1"/>
</dbReference>